<dbReference type="RefSeq" id="WP_408326537.1">
    <property type="nucleotide sequence ID" value="NZ_JAQQFH010000002.1"/>
</dbReference>
<keyword evidence="2" id="KW-1185">Reference proteome</keyword>
<evidence type="ECO:0000313" key="2">
    <source>
        <dbReference type="Proteomes" id="UP001629249"/>
    </source>
</evidence>
<comment type="caution">
    <text evidence="1">The sequence shown here is derived from an EMBL/GenBank/DDBJ whole genome shotgun (WGS) entry which is preliminary data.</text>
</comment>
<dbReference type="Proteomes" id="UP001629249">
    <property type="component" value="Unassembled WGS sequence"/>
</dbReference>
<gene>
    <name evidence="1" type="ORF">PQR66_08665</name>
</gene>
<sequence length="168" mass="18161">MFLHVALVDIASGKTFAVQRGLVRLLLFFPYFGAVGEADAQGCVRGCVGGRSANVMQPKFTGDFGVGDDRSLRHVDRLAVLDAVREGIDCLARDHEVRFETVEWEVVEVGFKDNDVAVRCDGTIEFTQALVAGGLQIADLFPASLKEFDDGATPYAGLSGSLLTFKED</sequence>
<proteinExistence type="predicted"/>
<protein>
    <submittedName>
        <fullName evidence="1">Uncharacterized protein</fullName>
    </submittedName>
</protein>
<accession>A0ABW8ZKH5</accession>
<dbReference type="EMBL" id="JAQQFN010000005">
    <property type="protein sequence ID" value="MFL9883095.1"/>
    <property type="molecule type" value="Genomic_DNA"/>
</dbReference>
<evidence type="ECO:0000313" key="1">
    <source>
        <dbReference type="EMBL" id="MFL9883095.1"/>
    </source>
</evidence>
<organism evidence="1 2">
    <name type="scientific">Paraburkholderia agricolaris</name>
    <dbReference type="NCBI Taxonomy" id="2152888"/>
    <lineage>
        <taxon>Bacteria</taxon>
        <taxon>Pseudomonadati</taxon>
        <taxon>Pseudomonadota</taxon>
        <taxon>Betaproteobacteria</taxon>
        <taxon>Burkholderiales</taxon>
        <taxon>Burkholderiaceae</taxon>
        <taxon>Paraburkholderia</taxon>
    </lineage>
</organism>
<reference evidence="1 2" key="1">
    <citation type="journal article" date="2024" name="Chem. Sci.">
        <title>Discovery of megapolipeptins by genome mining of a Burkholderiales bacteria collection.</title>
        <authorList>
            <person name="Paulo B.S."/>
            <person name="Recchia M.J.J."/>
            <person name="Lee S."/>
            <person name="Fergusson C.H."/>
            <person name="Romanowski S.B."/>
            <person name="Hernandez A."/>
            <person name="Krull N."/>
            <person name="Liu D.Y."/>
            <person name="Cavanagh H."/>
            <person name="Bos A."/>
            <person name="Gray C.A."/>
            <person name="Murphy B.T."/>
            <person name="Linington R.G."/>
            <person name="Eustaquio A.S."/>
        </authorList>
    </citation>
    <scope>NUCLEOTIDE SEQUENCE [LARGE SCALE GENOMIC DNA]</scope>
    <source>
        <strain evidence="1 2">RL16-012-BIC-B</strain>
    </source>
</reference>
<name>A0ABW8ZKH5_9BURK</name>